<evidence type="ECO:0000313" key="13">
    <source>
        <dbReference type="Proteomes" id="UP000050795"/>
    </source>
</evidence>
<dbReference type="Pfam" id="PF03416">
    <property type="entry name" value="Peptidase_C54"/>
    <property type="match status" value="1"/>
</dbReference>
<evidence type="ECO:0000256" key="6">
    <source>
        <dbReference type="ARBA" id="ARBA00022801"/>
    </source>
</evidence>
<sequence>MNHCKENSIFSRNKNIRRRSSVSVTRSSFTTLDHIRSAWNQLKFGWSVQLWPNFDRNSIIYMLGRCYFDTSPDNHLNAPKDIVWGGNFSDFTEDFASRLWFTYRDSFPPLLKNSSNNHNACAANLPNSLSSIFIRRPSSCYCEATQTDADRLKAKPTIKSKDRHFVSLSAYGVDSTSIKTSNSFIPLSVQTSDCGWGCMFRCGQMLLAQALVVHFLGRDWRLMKGKSTNISGGSDFNRQIIKWFNDSWSPSSPLSLHRLVHVSGKKPGEWCGPTSVCTAILHVMAQGSSLDNRLGQIEVYLARDRVIYRQEIMDIARGSYTKDKIRTKLHFTDHTANYRSQVNQTNDPENTGSSAILLLIPLMFGKENCINPCYIQVILSLFSDPTFVGLIGGRRKHSSYYVGCQNDSLIYLDPHFTQPTQRLDSLKFPIDSWYCPIPKTMNAAKLDPCCAVGFYCRTRGELSDLIDRLPVLLSINKCAEETSKSSTVKSIVEVLSLEEMDGV</sequence>
<evidence type="ECO:0000256" key="7">
    <source>
        <dbReference type="ARBA" id="ARBA00022807"/>
    </source>
</evidence>
<evidence type="ECO:0000313" key="14">
    <source>
        <dbReference type="WBParaSite" id="TREG1_36740.1"/>
    </source>
</evidence>
<comment type="catalytic activity">
    <reaction evidence="10">
        <text>[protein]-C-terminal L-amino acid-glycyl-phosphatidylethanolamide + H2O = [protein]-C-terminal L-amino acid-glycine + a 1,2-diacyl-sn-glycero-3-phosphoethanolamine</text>
        <dbReference type="Rhea" id="RHEA:67548"/>
        <dbReference type="Rhea" id="RHEA-COMP:17323"/>
        <dbReference type="Rhea" id="RHEA-COMP:17324"/>
        <dbReference type="ChEBI" id="CHEBI:15377"/>
        <dbReference type="ChEBI" id="CHEBI:64612"/>
        <dbReference type="ChEBI" id="CHEBI:172940"/>
        <dbReference type="ChEBI" id="CHEBI:172941"/>
    </reaction>
    <physiologicalReaction direction="left-to-right" evidence="10">
        <dbReference type="Rhea" id="RHEA:67549"/>
    </physiologicalReaction>
</comment>
<comment type="subcellular location">
    <subcellularLocation>
        <location evidence="1 11">Cytoplasm</location>
    </subcellularLocation>
</comment>
<dbReference type="GO" id="GO:0000045">
    <property type="term" value="P:autophagosome assembly"/>
    <property type="evidence" value="ECO:0007669"/>
    <property type="project" value="TreeGrafter"/>
</dbReference>
<keyword evidence="6 11" id="KW-0378">Hydrolase</keyword>
<evidence type="ECO:0000256" key="3">
    <source>
        <dbReference type="ARBA" id="ARBA00022448"/>
    </source>
</evidence>
<dbReference type="GO" id="GO:0015031">
    <property type="term" value="P:protein transport"/>
    <property type="evidence" value="ECO:0007669"/>
    <property type="project" value="UniProtKB-KW"/>
</dbReference>
<comment type="function">
    <text evidence="11">Cysteine protease that plays a key role in autophagy by mediating both proteolytic activation and delipidation of ATG8 family proteins.</text>
</comment>
<evidence type="ECO:0000256" key="2">
    <source>
        <dbReference type="ARBA" id="ARBA00010958"/>
    </source>
</evidence>
<dbReference type="WBParaSite" id="TREG1_36740.1">
    <property type="protein sequence ID" value="TREG1_36740.1"/>
    <property type="gene ID" value="TREG1_36740"/>
</dbReference>
<keyword evidence="13" id="KW-1185">Reference proteome</keyword>
<dbReference type="GO" id="GO:0019786">
    <property type="term" value="F:protein-phosphatidylethanolamide deconjugating activity"/>
    <property type="evidence" value="ECO:0007669"/>
    <property type="project" value="InterPro"/>
</dbReference>
<keyword evidence="7" id="KW-0788">Thiol protease</keyword>
<keyword evidence="4 11" id="KW-0963">Cytoplasm</keyword>
<dbReference type="GO" id="GO:0035973">
    <property type="term" value="P:aggrephagy"/>
    <property type="evidence" value="ECO:0007669"/>
    <property type="project" value="TreeGrafter"/>
</dbReference>
<evidence type="ECO:0000256" key="5">
    <source>
        <dbReference type="ARBA" id="ARBA00022670"/>
    </source>
</evidence>
<reference evidence="13" key="1">
    <citation type="submission" date="2022-06" db="EMBL/GenBank/DDBJ databases">
        <authorList>
            <person name="Berger JAMES D."/>
            <person name="Berger JAMES D."/>
        </authorList>
    </citation>
    <scope>NUCLEOTIDE SEQUENCE [LARGE SCALE GENOMIC DNA]</scope>
</reference>
<dbReference type="SUPFAM" id="SSF54001">
    <property type="entry name" value="Cysteine proteinases"/>
    <property type="match status" value="1"/>
</dbReference>
<evidence type="ECO:0000256" key="8">
    <source>
        <dbReference type="ARBA" id="ARBA00022927"/>
    </source>
</evidence>
<dbReference type="PANTHER" id="PTHR22624:SF52">
    <property type="entry name" value="CYSTEINE PROTEASE"/>
    <property type="match status" value="1"/>
</dbReference>
<keyword evidence="5 11" id="KW-0645">Protease</keyword>
<evidence type="ECO:0000259" key="12">
    <source>
        <dbReference type="Pfam" id="PF03416"/>
    </source>
</evidence>
<dbReference type="Proteomes" id="UP000050795">
    <property type="component" value="Unassembled WGS sequence"/>
</dbReference>
<name>A0AA85JRK6_TRIRE</name>
<dbReference type="InterPro" id="IPR038765">
    <property type="entry name" value="Papain-like_cys_pep_sf"/>
</dbReference>
<keyword evidence="3" id="KW-0813">Transport</keyword>
<dbReference type="InterPro" id="IPR046792">
    <property type="entry name" value="Peptidase_C54_cat"/>
</dbReference>
<proteinExistence type="inferred from homology"/>
<evidence type="ECO:0000256" key="10">
    <source>
        <dbReference type="ARBA" id="ARBA00029362"/>
    </source>
</evidence>
<evidence type="ECO:0000256" key="4">
    <source>
        <dbReference type="ARBA" id="ARBA00022490"/>
    </source>
</evidence>
<dbReference type="InterPro" id="IPR005078">
    <property type="entry name" value="Peptidase_C54"/>
</dbReference>
<dbReference type="GO" id="GO:0016485">
    <property type="term" value="P:protein processing"/>
    <property type="evidence" value="ECO:0007669"/>
    <property type="project" value="TreeGrafter"/>
</dbReference>
<organism evidence="13 14">
    <name type="scientific">Trichobilharzia regenti</name>
    <name type="common">Nasal bird schistosome</name>
    <dbReference type="NCBI Taxonomy" id="157069"/>
    <lineage>
        <taxon>Eukaryota</taxon>
        <taxon>Metazoa</taxon>
        <taxon>Spiralia</taxon>
        <taxon>Lophotrochozoa</taxon>
        <taxon>Platyhelminthes</taxon>
        <taxon>Trematoda</taxon>
        <taxon>Digenea</taxon>
        <taxon>Strigeidida</taxon>
        <taxon>Schistosomatoidea</taxon>
        <taxon>Schistosomatidae</taxon>
        <taxon>Trichobilharzia</taxon>
    </lineage>
</organism>
<dbReference type="GO" id="GO:0005737">
    <property type="term" value="C:cytoplasm"/>
    <property type="evidence" value="ECO:0007669"/>
    <property type="project" value="UniProtKB-SubCell"/>
</dbReference>
<dbReference type="GO" id="GO:0034727">
    <property type="term" value="P:piecemeal microautophagy of the nucleus"/>
    <property type="evidence" value="ECO:0007669"/>
    <property type="project" value="TreeGrafter"/>
</dbReference>
<dbReference type="GO" id="GO:0004197">
    <property type="term" value="F:cysteine-type endopeptidase activity"/>
    <property type="evidence" value="ECO:0007669"/>
    <property type="project" value="TreeGrafter"/>
</dbReference>
<keyword evidence="9 11" id="KW-0072">Autophagy</keyword>
<dbReference type="EC" id="3.4.22.-" evidence="11"/>
<dbReference type="AlphaFoldDB" id="A0AA85JRK6"/>
<dbReference type="GO" id="GO:0000423">
    <property type="term" value="P:mitophagy"/>
    <property type="evidence" value="ECO:0007669"/>
    <property type="project" value="TreeGrafter"/>
</dbReference>
<accession>A0AA85JRK6</accession>
<protein>
    <recommendedName>
        <fullName evidence="11">Cysteine protease</fullName>
        <ecNumber evidence="11">3.4.22.-</ecNumber>
    </recommendedName>
</protein>
<comment type="similarity">
    <text evidence="2 11">Belongs to the peptidase C54 family.</text>
</comment>
<reference evidence="14" key="2">
    <citation type="submission" date="2023-11" db="UniProtKB">
        <authorList>
            <consortium name="WormBaseParasite"/>
        </authorList>
    </citation>
    <scope>IDENTIFICATION</scope>
</reference>
<feature type="domain" description="Peptidase C54 catalytic" evidence="12">
    <location>
        <begin position="89"/>
        <end position="467"/>
    </location>
</feature>
<dbReference type="PANTHER" id="PTHR22624">
    <property type="entry name" value="CYSTEINE PROTEASE ATG4"/>
    <property type="match status" value="1"/>
</dbReference>
<keyword evidence="8 11" id="KW-0653">Protein transport</keyword>
<evidence type="ECO:0000256" key="1">
    <source>
        <dbReference type="ARBA" id="ARBA00004496"/>
    </source>
</evidence>
<evidence type="ECO:0000256" key="9">
    <source>
        <dbReference type="ARBA" id="ARBA00023006"/>
    </source>
</evidence>
<evidence type="ECO:0000256" key="11">
    <source>
        <dbReference type="RuleBase" id="RU363115"/>
    </source>
</evidence>